<dbReference type="Gene3D" id="3.40.50.10860">
    <property type="entry name" value="Leucine Dehydrogenase, chain A, domain 1"/>
    <property type="match status" value="1"/>
</dbReference>
<organism evidence="5 6">
    <name type="scientific">Albidovulum marisflavi</name>
    <dbReference type="NCBI Taxonomy" id="2984159"/>
    <lineage>
        <taxon>Bacteria</taxon>
        <taxon>Pseudomonadati</taxon>
        <taxon>Pseudomonadota</taxon>
        <taxon>Alphaproteobacteria</taxon>
        <taxon>Rhodobacterales</taxon>
        <taxon>Paracoccaceae</taxon>
        <taxon>Albidovulum</taxon>
    </lineage>
</organism>
<feature type="domain" description="Shikimate dehydrogenase substrate binding N-terminal" evidence="4">
    <location>
        <begin position="18"/>
        <end position="101"/>
    </location>
</feature>
<accession>A0ABT2ZDU2</accession>
<evidence type="ECO:0000256" key="1">
    <source>
        <dbReference type="ARBA" id="ARBA00004871"/>
    </source>
</evidence>
<dbReference type="InterPro" id="IPR036291">
    <property type="entry name" value="NAD(P)-bd_dom_sf"/>
</dbReference>
<dbReference type="EMBL" id="JAOWKY010000002">
    <property type="protein sequence ID" value="MCV2869297.1"/>
    <property type="molecule type" value="Genomic_DNA"/>
</dbReference>
<keyword evidence="3" id="KW-0057">Aromatic amino acid biosynthesis</keyword>
<dbReference type="Proteomes" id="UP001652542">
    <property type="component" value="Unassembled WGS sequence"/>
</dbReference>
<evidence type="ECO:0000256" key="2">
    <source>
        <dbReference type="ARBA" id="ARBA00023002"/>
    </source>
</evidence>
<dbReference type="CDD" id="cd01065">
    <property type="entry name" value="NAD_bind_Shikimate_DH"/>
    <property type="match status" value="1"/>
</dbReference>
<protein>
    <submittedName>
        <fullName evidence="5">Shikimate dehydrogenase</fullName>
    </submittedName>
</protein>
<keyword evidence="3" id="KW-0028">Amino-acid biosynthesis</keyword>
<evidence type="ECO:0000256" key="3">
    <source>
        <dbReference type="ARBA" id="ARBA00023141"/>
    </source>
</evidence>
<dbReference type="RefSeq" id="WP_263734945.1">
    <property type="nucleotide sequence ID" value="NZ_JAOWKY010000002.1"/>
</dbReference>
<dbReference type="Gene3D" id="3.40.50.720">
    <property type="entry name" value="NAD(P)-binding Rossmann-like Domain"/>
    <property type="match status" value="1"/>
</dbReference>
<dbReference type="InterPro" id="IPR013708">
    <property type="entry name" value="Shikimate_DH-bd_N"/>
</dbReference>
<proteinExistence type="predicted"/>
<comment type="caution">
    <text evidence="5">The sequence shown here is derived from an EMBL/GenBank/DDBJ whole genome shotgun (WGS) entry which is preliminary data.</text>
</comment>
<evidence type="ECO:0000259" key="4">
    <source>
        <dbReference type="Pfam" id="PF08501"/>
    </source>
</evidence>
<dbReference type="InterPro" id="IPR046346">
    <property type="entry name" value="Aminoacid_DH-like_N_sf"/>
</dbReference>
<dbReference type="PANTHER" id="PTHR21089:SF1">
    <property type="entry name" value="BIFUNCTIONAL 3-DEHYDROQUINATE DEHYDRATASE_SHIKIMATE DEHYDROGENASE, CHLOROPLASTIC"/>
    <property type="match status" value="1"/>
</dbReference>
<dbReference type="InterPro" id="IPR022893">
    <property type="entry name" value="Shikimate_DH_fam"/>
</dbReference>
<gene>
    <name evidence="5" type="ORF">OEW28_11745</name>
</gene>
<evidence type="ECO:0000313" key="5">
    <source>
        <dbReference type="EMBL" id="MCV2869297.1"/>
    </source>
</evidence>
<dbReference type="PANTHER" id="PTHR21089">
    <property type="entry name" value="SHIKIMATE DEHYDROGENASE"/>
    <property type="match status" value="1"/>
</dbReference>
<name>A0ABT2ZDU2_9RHOB</name>
<reference evidence="5 6" key="1">
    <citation type="submission" date="2022-10" db="EMBL/GenBank/DDBJ databases">
        <title>Defluviimonas sp. nov., isolated from ocean surface water.</title>
        <authorList>
            <person name="He W."/>
            <person name="Wang L."/>
            <person name="Zhang D.-F."/>
        </authorList>
    </citation>
    <scope>NUCLEOTIDE SEQUENCE [LARGE SCALE GENOMIC DNA]</scope>
    <source>
        <strain evidence="5 6">WL0002</strain>
    </source>
</reference>
<evidence type="ECO:0000313" key="6">
    <source>
        <dbReference type="Proteomes" id="UP001652542"/>
    </source>
</evidence>
<keyword evidence="2" id="KW-0560">Oxidoreductase</keyword>
<comment type="pathway">
    <text evidence="1">Metabolic intermediate biosynthesis; chorismate biosynthesis; chorismate from D-erythrose 4-phosphate and phosphoenolpyruvate: step 4/7.</text>
</comment>
<dbReference type="Pfam" id="PF08501">
    <property type="entry name" value="Shikimate_dh_N"/>
    <property type="match status" value="1"/>
</dbReference>
<dbReference type="SUPFAM" id="SSF51735">
    <property type="entry name" value="NAD(P)-binding Rossmann-fold domains"/>
    <property type="match status" value="1"/>
</dbReference>
<sequence length="280" mass="28667">MTQGPQITVGGATRLVPVIGHPIVQARSPALFSALAAQENCDTLFVPMDIPPGGFSSAMRGFREIANLAGLVVTVPHKPAVLDFVDEASEAARLVGAANLVRIGPDGRWSADIKDGDGLVYGLRKAGVDPHGRSVQIVGSGGAGSAVAFALAQAGAGPIRLADAITAKAELLADRLARALPHGRFNVGLDLSGADIVVNASPVGMNGIGGTPFDPSLLRRDQVLAEMIMSPLETPLLAAARARGCKTLAGIETLNGQARAVMAFLGLSKGRTDHPSPSNP</sequence>
<keyword evidence="6" id="KW-1185">Reference proteome</keyword>
<dbReference type="SUPFAM" id="SSF53223">
    <property type="entry name" value="Aminoacid dehydrogenase-like, N-terminal domain"/>
    <property type="match status" value="1"/>
</dbReference>